<keyword evidence="3" id="KW-1185">Reference proteome</keyword>
<dbReference type="RefSeq" id="WP_091248764.1">
    <property type="nucleotide sequence ID" value="NZ_FNIR01000014.1"/>
</dbReference>
<protein>
    <submittedName>
        <fullName evidence="2">DNA binding domain-containing protein, excisionase family</fullName>
    </submittedName>
</protein>
<dbReference type="Proteomes" id="UP000199088">
    <property type="component" value="Unassembled WGS sequence"/>
</dbReference>
<gene>
    <name evidence="2" type="ORF">SAMN05660199_03957</name>
</gene>
<evidence type="ECO:0000313" key="2">
    <source>
        <dbReference type="EMBL" id="SDP46401.1"/>
    </source>
</evidence>
<dbReference type="InterPro" id="IPR009061">
    <property type="entry name" value="DNA-bd_dom_put_sf"/>
</dbReference>
<reference evidence="3" key="1">
    <citation type="submission" date="2016-10" db="EMBL/GenBank/DDBJ databases">
        <authorList>
            <person name="Varghese N."/>
            <person name="Submissions S."/>
        </authorList>
    </citation>
    <scope>NUCLEOTIDE SEQUENCE [LARGE SCALE GENOMIC DNA]</scope>
    <source>
        <strain evidence="3">DSM 45843</strain>
    </source>
</reference>
<dbReference type="SUPFAM" id="SSF46955">
    <property type="entry name" value="Putative DNA-binding domain"/>
    <property type="match status" value="1"/>
</dbReference>
<dbReference type="GO" id="GO:0003677">
    <property type="term" value="F:DNA binding"/>
    <property type="evidence" value="ECO:0007669"/>
    <property type="project" value="InterPro"/>
</dbReference>
<organism evidence="2 3">
    <name type="scientific">Klenkia soli</name>
    <dbReference type="NCBI Taxonomy" id="1052260"/>
    <lineage>
        <taxon>Bacteria</taxon>
        <taxon>Bacillati</taxon>
        <taxon>Actinomycetota</taxon>
        <taxon>Actinomycetes</taxon>
        <taxon>Geodermatophilales</taxon>
        <taxon>Geodermatophilaceae</taxon>
        <taxon>Klenkia</taxon>
    </lineage>
</organism>
<dbReference type="EMBL" id="FNIR01000014">
    <property type="protein sequence ID" value="SDP46401.1"/>
    <property type="molecule type" value="Genomic_DNA"/>
</dbReference>
<proteinExistence type="predicted"/>
<dbReference type="AlphaFoldDB" id="A0A1H0SXU5"/>
<evidence type="ECO:0000259" key="1">
    <source>
        <dbReference type="Pfam" id="PF12728"/>
    </source>
</evidence>
<sequence>MSADICSDIGCPVSGQGMGEAEELLAHIAAALALHARRLRSEGLPVPPALLVAATWATDCVRTRQVATSLDRLVELLDGERVEKMLLTKDQAATALGVSVRTLDRVVASGALTLVKVEGSARIRRADLDGYVAGLSAGSAVPAVELAATA</sequence>
<dbReference type="InterPro" id="IPR041657">
    <property type="entry name" value="HTH_17"/>
</dbReference>
<dbReference type="Pfam" id="PF12728">
    <property type="entry name" value="HTH_17"/>
    <property type="match status" value="1"/>
</dbReference>
<dbReference type="OrthoDB" id="1093249at2"/>
<feature type="domain" description="Helix-turn-helix" evidence="1">
    <location>
        <begin position="86"/>
        <end position="133"/>
    </location>
</feature>
<accession>A0A1H0SXU5</accession>
<dbReference type="InterPro" id="IPR010093">
    <property type="entry name" value="SinI_DNA-bd"/>
</dbReference>
<name>A0A1H0SXU5_9ACTN</name>
<dbReference type="NCBIfam" id="TIGR01764">
    <property type="entry name" value="excise"/>
    <property type="match status" value="1"/>
</dbReference>
<dbReference type="STRING" id="1052260.SAMN05660199_03957"/>
<evidence type="ECO:0000313" key="3">
    <source>
        <dbReference type="Proteomes" id="UP000199088"/>
    </source>
</evidence>